<evidence type="ECO:0000256" key="1">
    <source>
        <dbReference type="SAM" id="MobiDB-lite"/>
    </source>
</evidence>
<feature type="domain" description="Rho termination factor-like N-terminal" evidence="2">
    <location>
        <begin position="269"/>
        <end position="304"/>
    </location>
</feature>
<keyword evidence="4" id="KW-1185">Reference proteome</keyword>
<proteinExistence type="predicted"/>
<dbReference type="InterPro" id="IPR011112">
    <property type="entry name" value="Rho-like_N"/>
</dbReference>
<dbReference type="PANTHER" id="PTHR34449:SF2">
    <property type="entry name" value="RHO TERMINATION FACTOR"/>
    <property type="match status" value="1"/>
</dbReference>
<accession>A0ABP0Z6V1</accession>
<protein>
    <recommendedName>
        <fullName evidence="2">Rho termination factor-like N-terminal domain-containing protein</fullName>
    </recommendedName>
</protein>
<dbReference type="SUPFAM" id="SSF68912">
    <property type="entry name" value="Rho N-terminal domain-like"/>
    <property type="match status" value="1"/>
</dbReference>
<feature type="region of interest" description="Disordered" evidence="1">
    <location>
        <begin position="187"/>
        <end position="255"/>
    </location>
</feature>
<dbReference type="EMBL" id="OZ021742">
    <property type="protein sequence ID" value="CAK9327520.1"/>
    <property type="molecule type" value="Genomic_DNA"/>
</dbReference>
<evidence type="ECO:0000259" key="2">
    <source>
        <dbReference type="SMART" id="SM00959"/>
    </source>
</evidence>
<evidence type="ECO:0000313" key="3">
    <source>
        <dbReference type="EMBL" id="CAK9327520.1"/>
    </source>
</evidence>
<organism evidence="3 4">
    <name type="scientific">Citrullus colocynthis</name>
    <name type="common">colocynth</name>
    <dbReference type="NCBI Taxonomy" id="252529"/>
    <lineage>
        <taxon>Eukaryota</taxon>
        <taxon>Viridiplantae</taxon>
        <taxon>Streptophyta</taxon>
        <taxon>Embryophyta</taxon>
        <taxon>Tracheophyta</taxon>
        <taxon>Spermatophyta</taxon>
        <taxon>Magnoliopsida</taxon>
        <taxon>eudicotyledons</taxon>
        <taxon>Gunneridae</taxon>
        <taxon>Pentapetalae</taxon>
        <taxon>rosids</taxon>
        <taxon>fabids</taxon>
        <taxon>Cucurbitales</taxon>
        <taxon>Cucurbitaceae</taxon>
        <taxon>Benincaseae</taxon>
        <taxon>Citrullus</taxon>
    </lineage>
</organism>
<reference evidence="3 4" key="1">
    <citation type="submission" date="2024-03" db="EMBL/GenBank/DDBJ databases">
        <authorList>
            <person name="Gkanogiannis A."/>
            <person name="Becerra Lopez-Lavalle L."/>
        </authorList>
    </citation>
    <scope>NUCLEOTIDE SEQUENCE [LARGE SCALE GENOMIC DNA]</scope>
</reference>
<feature type="compositionally biased region" description="Basic residues" evidence="1">
    <location>
        <begin position="190"/>
        <end position="200"/>
    </location>
</feature>
<feature type="compositionally biased region" description="Basic and acidic residues" evidence="1">
    <location>
        <begin position="118"/>
        <end position="140"/>
    </location>
</feature>
<dbReference type="SMART" id="SM00959">
    <property type="entry name" value="Rho_N"/>
    <property type="match status" value="1"/>
</dbReference>
<evidence type="ECO:0000313" key="4">
    <source>
        <dbReference type="Proteomes" id="UP001642487"/>
    </source>
</evidence>
<name>A0ABP0Z6V1_9ROSI</name>
<dbReference type="InterPro" id="IPR036269">
    <property type="entry name" value="Rho_N_sf"/>
</dbReference>
<gene>
    <name evidence="3" type="ORF">CITCOLO1_LOCUS19901</name>
</gene>
<feature type="region of interest" description="Disordered" evidence="1">
    <location>
        <begin position="92"/>
        <end position="140"/>
    </location>
</feature>
<dbReference type="PANTHER" id="PTHR34449">
    <property type="entry name" value="RHO TERMINATION FACTOR"/>
    <property type="match status" value="1"/>
</dbReference>
<dbReference type="Proteomes" id="UP001642487">
    <property type="component" value="Chromosome 8"/>
</dbReference>
<sequence>MSTWEHELQKPCGPAVNGNKEEPTYIIYVQLVDLMQFGYSKNCIFLEKNQMEAIVFQPRILNRFPNMVSLGRRPTFASKDIADVYPSKSIKLSVTNNRPDGNGGNRPPRRNSAPGKTRKNEVSSRKTEAHKNEEDLKESKYNNQEEIIALFRKIQTSIAKESASSNDEESCKDEHGAESILETLRESRKQVKGKTSKKVGAKALRSKGTSEGKEIHDTSPPATDFKLVRPPSKFVKRSPIPSPQRGRGSHLRVDASQAIAESRELKVPSIENMKLTELKALAKSRGIKGYSKLKKNELIELLGS</sequence>
<dbReference type="Gene3D" id="1.10.720.10">
    <property type="match status" value="1"/>
</dbReference>
<dbReference type="Pfam" id="PF07498">
    <property type="entry name" value="Rho_N"/>
    <property type="match status" value="1"/>
</dbReference>
<feature type="compositionally biased region" description="Basic and acidic residues" evidence="1">
    <location>
        <begin position="208"/>
        <end position="217"/>
    </location>
</feature>